<gene>
    <name evidence="1" type="ORF">S03H2_25983</name>
</gene>
<dbReference type="AlphaFoldDB" id="X1GXW0"/>
<reference evidence="1" key="1">
    <citation type="journal article" date="2014" name="Front. Microbiol.">
        <title>High frequency of phylogenetically diverse reductive dehalogenase-homologous genes in deep subseafloor sedimentary metagenomes.</title>
        <authorList>
            <person name="Kawai M."/>
            <person name="Futagami T."/>
            <person name="Toyoda A."/>
            <person name="Takaki Y."/>
            <person name="Nishi S."/>
            <person name="Hori S."/>
            <person name="Arai W."/>
            <person name="Tsubouchi T."/>
            <person name="Morono Y."/>
            <person name="Uchiyama I."/>
            <person name="Ito T."/>
            <person name="Fujiyama A."/>
            <person name="Inagaki F."/>
            <person name="Takami H."/>
        </authorList>
    </citation>
    <scope>NUCLEOTIDE SEQUENCE</scope>
    <source>
        <strain evidence="1">Expedition CK06-06</strain>
    </source>
</reference>
<accession>X1GXW0</accession>
<organism evidence="1">
    <name type="scientific">marine sediment metagenome</name>
    <dbReference type="NCBI Taxonomy" id="412755"/>
    <lineage>
        <taxon>unclassified sequences</taxon>
        <taxon>metagenomes</taxon>
        <taxon>ecological metagenomes</taxon>
    </lineage>
</organism>
<proteinExistence type="predicted"/>
<evidence type="ECO:0000313" key="1">
    <source>
        <dbReference type="EMBL" id="GAH37863.1"/>
    </source>
</evidence>
<feature type="non-terminal residue" evidence="1">
    <location>
        <position position="53"/>
    </location>
</feature>
<dbReference type="Pfam" id="PF13379">
    <property type="entry name" value="NMT1_2"/>
    <property type="match status" value="1"/>
</dbReference>
<protein>
    <submittedName>
        <fullName evidence="1">Uncharacterized protein</fullName>
    </submittedName>
</protein>
<dbReference type="EMBL" id="BARU01014883">
    <property type="protein sequence ID" value="GAH37863.1"/>
    <property type="molecule type" value="Genomic_DNA"/>
</dbReference>
<name>X1GXW0_9ZZZZ</name>
<comment type="caution">
    <text evidence="1">The sequence shown here is derived from an EMBL/GenBank/DDBJ whole genome shotgun (WGS) entry which is preliminary data.</text>
</comment>
<sequence>MAEESGFKMLLMSQEVWPEMQGSVLVVKDKLIRDHPDLVRKLVKVSQKATSWI</sequence>
<dbReference type="Gene3D" id="3.40.190.10">
    <property type="entry name" value="Periplasmic binding protein-like II"/>
    <property type="match status" value="1"/>
</dbReference>